<accession>A0A6C0M059</accession>
<evidence type="ECO:0000313" key="1">
    <source>
        <dbReference type="EMBL" id="QHU36020.1"/>
    </source>
</evidence>
<dbReference type="EMBL" id="MN740621">
    <property type="protein sequence ID" value="QHU36020.1"/>
    <property type="molecule type" value="Genomic_DNA"/>
</dbReference>
<protein>
    <submittedName>
        <fullName evidence="1">Uncharacterized protein</fullName>
    </submittedName>
</protein>
<name>A0A6C0M059_9ZZZZ</name>
<organism evidence="1">
    <name type="scientific">viral metagenome</name>
    <dbReference type="NCBI Taxonomy" id="1070528"/>
    <lineage>
        <taxon>unclassified sequences</taxon>
        <taxon>metagenomes</taxon>
        <taxon>organismal metagenomes</taxon>
    </lineage>
</organism>
<sequence>MHQPVEDFNMNPLLEKAIKRKAELMCEYFIKLCLYYGNGVNISYESNDQYSRIKDNEYLMLKRRSANVNTAMVYLLDKYISDSCISPSLYDVKWIGTYQYLNISKPNINNFLTIEIEYNNHNPVYFLLEILDHESGEDKYILYDHGELIMEVNDKPDQFFNIVDDIIKMFHHNKNMFIIDDLNKFYSERIGAPDIHVPINSLSNPFFMH</sequence>
<reference evidence="1" key="1">
    <citation type="journal article" date="2020" name="Nature">
        <title>Giant virus diversity and host interactions through global metagenomics.</title>
        <authorList>
            <person name="Schulz F."/>
            <person name="Roux S."/>
            <person name="Paez-Espino D."/>
            <person name="Jungbluth S."/>
            <person name="Walsh D.A."/>
            <person name="Denef V.J."/>
            <person name="McMahon K.D."/>
            <person name="Konstantinidis K.T."/>
            <person name="Eloe-Fadrosh E.A."/>
            <person name="Kyrpides N.C."/>
            <person name="Woyke T."/>
        </authorList>
    </citation>
    <scope>NUCLEOTIDE SEQUENCE</scope>
    <source>
        <strain evidence="1">GVMAG-S-1035085-51</strain>
    </source>
</reference>
<proteinExistence type="predicted"/>
<dbReference type="AlphaFoldDB" id="A0A6C0M059"/>